<gene>
    <name evidence="2" type="ORF">LIER_04494</name>
</gene>
<evidence type="ECO:0000256" key="1">
    <source>
        <dbReference type="SAM" id="MobiDB-lite"/>
    </source>
</evidence>
<reference evidence="2 3" key="1">
    <citation type="submission" date="2024-01" db="EMBL/GenBank/DDBJ databases">
        <title>The complete chloroplast genome sequence of Lithospermum erythrorhizon: insights into the phylogenetic relationship among Boraginaceae species and the maternal lineages of purple gromwells.</title>
        <authorList>
            <person name="Okada T."/>
            <person name="Watanabe K."/>
        </authorList>
    </citation>
    <scope>NUCLEOTIDE SEQUENCE [LARGE SCALE GENOMIC DNA]</scope>
</reference>
<dbReference type="Proteomes" id="UP001454036">
    <property type="component" value="Unassembled WGS sequence"/>
</dbReference>
<name>A0AAV3P1M1_LITER</name>
<dbReference type="AlphaFoldDB" id="A0AAV3P1M1"/>
<evidence type="ECO:0000313" key="2">
    <source>
        <dbReference type="EMBL" id="GAA0143922.1"/>
    </source>
</evidence>
<protein>
    <recommendedName>
        <fullName evidence="4">CCHC-type domain-containing protein</fullName>
    </recommendedName>
</protein>
<comment type="caution">
    <text evidence="2">The sequence shown here is derived from an EMBL/GenBank/DDBJ whole genome shotgun (WGS) entry which is preliminary data.</text>
</comment>
<dbReference type="EMBL" id="BAABME010000577">
    <property type="protein sequence ID" value="GAA0143922.1"/>
    <property type="molecule type" value="Genomic_DNA"/>
</dbReference>
<evidence type="ECO:0008006" key="4">
    <source>
        <dbReference type="Google" id="ProtNLM"/>
    </source>
</evidence>
<organism evidence="2 3">
    <name type="scientific">Lithospermum erythrorhizon</name>
    <name type="common">Purple gromwell</name>
    <name type="synonym">Lithospermum officinale var. erythrorhizon</name>
    <dbReference type="NCBI Taxonomy" id="34254"/>
    <lineage>
        <taxon>Eukaryota</taxon>
        <taxon>Viridiplantae</taxon>
        <taxon>Streptophyta</taxon>
        <taxon>Embryophyta</taxon>
        <taxon>Tracheophyta</taxon>
        <taxon>Spermatophyta</taxon>
        <taxon>Magnoliopsida</taxon>
        <taxon>eudicotyledons</taxon>
        <taxon>Gunneridae</taxon>
        <taxon>Pentapetalae</taxon>
        <taxon>asterids</taxon>
        <taxon>lamiids</taxon>
        <taxon>Boraginales</taxon>
        <taxon>Boraginaceae</taxon>
        <taxon>Boraginoideae</taxon>
        <taxon>Lithospermeae</taxon>
        <taxon>Lithospermum</taxon>
    </lineage>
</organism>
<evidence type="ECO:0000313" key="3">
    <source>
        <dbReference type="Proteomes" id="UP001454036"/>
    </source>
</evidence>
<accession>A0AAV3P1M1</accession>
<proteinExistence type="predicted"/>
<feature type="region of interest" description="Disordered" evidence="1">
    <location>
        <begin position="1"/>
        <end position="21"/>
    </location>
</feature>
<keyword evidence="3" id="KW-1185">Reference proteome</keyword>
<sequence>MTLSTQGYGGDRRASKYTSGGNNAVGISSKQRCFVCESTMHLANSCPHCSSHPQANYAAPRFFYSFQGSVHQETSYSGSANHCSPISYVSWVPHTGASHHIAPDLASLHTSEPYNGVDRLQVANGKLLNIAHIGSGHASTPSLRNE</sequence>